<sequence>MQLVSVETQINEADVSDGNSSANLVFGIPLTQCVENDRLRGSGRSDLVSSMEERSNMARHGSRASFSSLIDSPRGDEWSKCSLAKPALILKSLKNREFLQVVKVLENNVVRS</sequence>
<dbReference type="EMBL" id="KB740728">
    <property type="protein sequence ID" value="ENN79299.1"/>
    <property type="molecule type" value="Genomic_DNA"/>
</dbReference>
<dbReference type="EMBL" id="KB739471">
    <property type="protein sequence ID" value="ENN82251.1"/>
    <property type="molecule type" value="Genomic_DNA"/>
</dbReference>
<evidence type="ECO:0000313" key="3">
    <source>
        <dbReference type="EMBL" id="ENN82251.1"/>
    </source>
</evidence>
<evidence type="ECO:0000313" key="2">
    <source>
        <dbReference type="EMBL" id="ENN79299.1"/>
    </source>
</evidence>
<proteinExistence type="predicted"/>
<dbReference type="OrthoDB" id="10024839at2759"/>
<gene>
    <name evidence="3" type="ORF">YQE_01374</name>
    <name evidence="2" type="ORF">YQE_04247</name>
</gene>
<evidence type="ECO:0000256" key="1">
    <source>
        <dbReference type="SAM" id="MobiDB-lite"/>
    </source>
</evidence>
<protein>
    <submittedName>
        <fullName evidence="2">Uncharacterized protein</fullName>
    </submittedName>
</protein>
<dbReference type="AlphaFoldDB" id="N6TFY4"/>
<feature type="non-terminal residue" evidence="2">
    <location>
        <position position="1"/>
    </location>
</feature>
<dbReference type="HOGENOM" id="CLU_2148376_0_0_1"/>
<name>N6TFY4_DENPD</name>
<organism evidence="2">
    <name type="scientific">Dendroctonus ponderosae</name>
    <name type="common">Mountain pine beetle</name>
    <dbReference type="NCBI Taxonomy" id="77166"/>
    <lineage>
        <taxon>Eukaryota</taxon>
        <taxon>Metazoa</taxon>
        <taxon>Ecdysozoa</taxon>
        <taxon>Arthropoda</taxon>
        <taxon>Hexapoda</taxon>
        <taxon>Insecta</taxon>
        <taxon>Pterygota</taxon>
        <taxon>Neoptera</taxon>
        <taxon>Endopterygota</taxon>
        <taxon>Coleoptera</taxon>
        <taxon>Polyphaga</taxon>
        <taxon>Cucujiformia</taxon>
        <taxon>Curculionidae</taxon>
        <taxon>Scolytinae</taxon>
        <taxon>Dendroctonus</taxon>
    </lineage>
</organism>
<reference evidence="2" key="1">
    <citation type="journal article" date="2013" name="Genome Biol.">
        <title>Draft genome of the mountain pine beetle, Dendroctonus ponderosae Hopkins, a major forest pest.</title>
        <authorList>
            <person name="Keeling C.I."/>
            <person name="Yuen M.M."/>
            <person name="Liao N.Y."/>
            <person name="Docking T.R."/>
            <person name="Chan S.K."/>
            <person name="Taylor G.A."/>
            <person name="Palmquist D.L."/>
            <person name="Jackman S.D."/>
            <person name="Nguyen A."/>
            <person name="Li M."/>
            <person name="Henderson H."/>
            <person name="Janes J.K."/>
            <person name="Zhao Y."/>
            <person name="Pandoh P."/>
            <person name="Moore R."/>
            <person name="Sperling F.A."/>
            <person name="Huber D.P."/>
            <person name="Birol I."/>
            <person name="Jones S.J."/>
            <person name="Bohlmann J."/>
        </authorList>
    </citation>
    <scope>NUCLEOTIDE SEQUENCE</scope>
</reference>
<feature type="region of interest" description="Disordered" evidence="1">
    <location>
        <begin position="44"/>
        <end position="66"/>
    </location>
</feature>
<accession>N6TFY4</accession>